<dbReference type="Proteomes" id="UP000541444">
    <property type="component" value="Unassembled WGS sequence"/>
</dbReference>
<accession>A0A7J7LJ94</accession>
<reference evidence="2 3" key="1">
    <citation type="journal article" date="2020" name="IScience">
        <title>Genome Sequencing of the Endangered Kingdonia uniflora (Circaeasteraceae, Ranunculales) Reveals Potential Mechanisms of Evolutionary Specialization.</title>
        <authorList>
            <person name="Sun Y."/>
            <person name="Deng T."/>
            <person name="Zhang A."/>
            <person name="Moore M.J."/>
            <person name="Landis J.B."/>
            <person name="Lin N."/>
            <person name="Zhang H."/>
            <person name="Zhang X."/>
            <person name="Huang J."/>
            <person name="Zhang X."/>
            <person name="Sun H."/>
            <person name="Wang H."/>
        </authorList>
    </citation>
    <scope>NUCLEOTIDE SEQUENCE [LARGE SCALE GENOMIC DNA]</scope>
    <source>
        <strain evidence="2">TB1705</strain>
        <tissue evidence="2">Leaf</tissue>
    </source>
</reference>
<organism evidence="2 3">
    <name type="scientific">Kingdonia uniflora</name>
    <dbReference type="NCBI Taxonomy" id="39325"/>
    <lineage>
        <taxon>Eukaryota</taxon>
        <taxon>Viridiplantae</taxon>
        <taxon>Streptophyta</taxon>
        <taxon>Embryophyta</taxon>
        <taxon>Tracheophyta</taxon>
        <taxon>Spermatophyta</taxon>
        <taxon>Magnoliopsida</taxon>
        <taxon>Ranunculales</taxon>
        <taxon>Circaeasteraceae</taxon>
        <taxon>Kingdonia</taxon>
    </lineage>
</organism>
<evidence type="ECO:0000256" key="1">
    <source>
        <dbReference type="SAM" id="MobiDB-lite"/>
    </source>
</evidence>
<feature type="non-terminal residue" evidence="2">
    <location>
        <position position="1"/>
    </location>
</feature>
<evidence type="ECO:0000313" key="3">
    <source>
        <dbReference type="Proteomes" id="UP000541444"/>
    </source>
</evidence>
<dbReference type="EMBL" id="JACGCM010002247">
    <property type="protein sequence ID" value="KAF6142745.1"/>
    <property type="molecule type" value="Genomic_DNA"/>
</dbReference>
<keyword evidence="3" id="KW-1185">Reference proteome</keyword>
<sequence length="219" mass="25678">NRDSMRVNGTFTMVFKVWKDIATILPYWFYEYCRVGHPIVKEEVKFSAYSCLIAWERGNRRKTNDQARFLDYEQFVVGEERETYASYWAEEILERIPGLQFAWGGGGARLGWYIEWSGRREMLPIARLRDPPLMSSSYDAEELWHLTHSMWRLVLTESARDTQRFKELENELAIAHIKIDSIDCQLYAHDLQLRSGRDVRVVPLPPGGSARTRQRKSGP</sequence>
<comment type="caution">
    <text evidence="2">The sequence shown here is derived from an EMBL/GenBank/DDBJ whole genome shotgun (WGS) entry which is preliminary data.</text>
</comment>
<evidence type="ECO:0000313" key="2">
    <source>
        <dbReference type="EMBL" id="KAF6142745.1"/>
    </source>
</evidence>
<protein>
    <submittedName>
        <fullName evidence="2">Uncharacterized protein</fullName>
    </submittedName>
</protein>
<name>A0A7J7LJ94_9MAGN</name>
<proteinExistence type="predicted"/>
<gene>
    <name evidence="2" type="ORF">GIB67_018456</name>
</gene>
<feature type="region of interest" description="Disordered" evidence="1">
    <location>
        <begin position="199"/>
        <end position="219"/>
    </location>
</feature>
<dbReference type="AlphaFoldDB" id="A0A7J7LJ94"/>